<dbReference type="Proteomes" id="UP000246464">
    <property type="component" value="Chromosome 5"/>
</dbReference>
<keyword evidence="3" id="KW-1185">Reference proteome</keyword>
<dbReference type="AlphaFoldDB" id="A0A2U9BE04"/>
<accession>A0A2U9BE04</accession>
<evidence type="ECO:0000313" key="2">
    <source>
        <dbReference type="EMBL" id="AWP02019.1"/>
    </source>
</evidence>
<feature type="region of interest" description="Disordered" evidence="1">
    <location>
        <begin position="1"/>
        <end position="22"/>
    </location>
</feature>
<dbReference type="EMBL" id="CP026247">
    <property type="protein sequence ID" value="AWP02019.1"/>
    <property type="molecule type" value="Genomic_DNA"/>
</dbReference>
<organism evidence="2 3">
    <name type="scientific">Scophthalmus maximus</name>
    <name type="common">Turbot</name>
    <name type="synonym">Psetta maxima</name>
    <dbReference type="NCBI Taxonomy" id="52904"/>
    <lineage>
        <taxon>Eukaryota</taxon>
        <taxon>Metazoa</taxon>
        <taxon>Chordata</taxon>
        <taxon>Craniata</taxon>
        <taxon>Vertebrata</taxon>
        <taxon>Euteleostomi</taxon>
        <taxon>Actinopterygii</taxon>
        <taxon>Neopterygii</taxon>
        <taxon>Teleostei</taxon>
        <taxon>Neoteleostei</taxon>
        <taxon>Acanthomorphata</taxon>
        <taxon>Carangaria</taxon>
        <taxon>Pleuronectiformes</taxon>
        <taxon>Pleuronectoidei</taxon>
        <taxon>Scophthalmidae</taxon>
        <taxon>Scophthalmus</taxon>
    </lineage>
</organism>
<protein>
    <submittedName>
        <fullName evidence="2">Uncharacterized protein</fullName>
    </submittedName>
</protein>
<feature type="compositionally biased region" description="Basic and acidic residues" evidence="1">
    <location>
        <begin position="56"/>
        <end position="73"/>
    </location>
</feature>
<evidence type="ECO:0000256" key="1">
    <source>
        <dbReference type="SAM" id="MobiDB-lite"/>
    </source>
</evidence>
<proteinExistence type="predicted"/>
<reference evidence="2 3" key="1">
    <citation type="submission" date="2017-12" db="EMBL/GenBank/DDBJ databases">
        <title>Integrating genomic resources of turbot (Scophthalmus maximus) in depth evaluation of genetic and physical mapping variation across individuals.</title>
        <authorList>
            <person name="Martinez P."/>
        </authorList>
    </citation>
    <scope>NUCLEOTIDE SEQUENCE [LARGE SCALE GENOMIC DNA]</scope>
</reference>
<evidence type="ECO:0000313" key="3">
    <source>
        <dbReference type="Proteomes" id="UP000246464"/>
    </source>
</evidence>
<feature type="compositionally biased region" description="Basic and acidic residues" evidence="1">
    <location>
        <begin position="1"/>
        <end position="17"/>
    </location>
</feature>
<sequence length="84" mass="9245">MNPRAIGEKRTDDENQKGRSLSVRQVNPCSSGFCGAVARASRRGRSRAPGVGRPQDLGEKNQKETEERFRERSTAVALLGANKF</sequence>
<gene>
    <name evidence="2" type="ORF">SMAX5B_003205</name>
</gene>
<feature type="region of interest" description="Disordered" evidence="1">
    <location>
        <begin position="39"/>
        <end position="73"/>
    </location>
</feature>
<name>A0A2U9BE04_SCOMX</name>